<dbReference type="Gene3D" id="1.20.120.1750">
    <property type="match status" value="1"/>
</dbReference>
<feature type="coiled-coil region" evidence="5">
    <location>
        <begin position="980"/>
        <end position="1007"/>
    </location>
</feature>
<dbReference type="GO" id="GO:0008270">
    <property type="term" value="F:zinc ion binding"/>
    <property type="evidence" value="ECO:0007669"/>
    <property type="project" value="UniProtKB-KW"/>
</dbReference>
<sequence length="1554" mass="176187">MLQNRDAVQAPAFDHEMRPFQSRSLSPAQEKPTLQYIRQLRSAQYTQSSTTSEVFIMVTYKCAGCEELFEKEEVVWLIPGQHDTSVCLEQCAPNLADQFRTAIKSEQIRPPAWGGYYIPVAQLEPVLGADFVQRYNMELEERKTLLKLRRCCRVTDAQTGKECGAYIGQAKRGPTGEPSKYLCRECWTEACVICGAPLIPESGNLLDHECSHIEPQCKSEVIPIDGAVQGEDYQYCPHSQCGQIIQLMDGCNAVQCIQRSCHTQFCLCCGQKALHKSNHWRKRPGGCPRFGKRSAKWEMFDPVEAYPEDQGQPEIFAPWPTRYYRAKNARLRVTGPVCDHDGAYLNKCAKCDEDDPKACGHLKRSSAGLCVDCGKNKTVIHHRMSVHCGWFAERLSAYLRRNFIGVHPFNWRAEHVEEYLGFEYTSVPGQSRKKIGDLVFTAHEGNRYDPRSSIGCFLYDLQVLEWQNQKFFVGFLCSILNEWDWDGTEDLAVWAKSHGSTVPNDAKFVEESSRPGIEVFPDTSPWLDEDDAISWEIDWNLFIQHIRDFSLGRQPVLANYLSWIEPLSTFKPGDLNSIDLNKYADIRLELDFVGGPDDERTDDFLYRLKCTRLKSLDGDEGRAAYVALCNRIIPLFANDLQGWEAFVRTLRIHYTAEAEAMPQPFLVKGEMVVEEVFVLKAPTEDQNHFELIIPMGNLDTAYEELQRLHPNLQIAQKFDHIHKEEEDDKEPSPLYPRRDEDVHLLLSFGEGTGSRNETVSDGHVIAVHDAWYTRNGGTYKDPPAAPEFENRHMSTEYNKKSGKLRFDGDKRKLFWTCDTDETNVLSISITSIKTVQKLPAGSKRGLRLLMHQGSDKHYHTFWFTDEHNADTDLWNIKALIEDLSRWQKAKKNGGHLVEEEAWLKDSMKSAVIEGSSVKFWDAMFTRLRRWIARERMAWVDLDNATRKVKRDLMPRQNQDGDVFDYLTTTTAPSTQDLARISSAMAILANLSTRLAQLERDIKQEDEDTQAQLEGLTASITRDGKVIGERLAGLAACMADEFGEDQEDAETLEHFLQPYHTETQLDSTSPASGMEAAPPRTRRTPLDRRQLNNRRQDSNTPTEPNATTRKRRAPEVEETTDDISTIANNTKATTRKRRAPEVEETTDDISTIANNTKATTRKRRAPEVEETTDDISTIANNTKATTRKRRAQGIEETTDDISTIADTNNTGRKLRTSTIQQSMASFATDNDSVEDLDADPYTIPESSPEEEVQIPALSRSITPGLPRPTSKMSNKPSSQSSVKSNTKASSSYKKQPVVKNTASIPQLGATLDSIRVFEPLPKHPTIIKNAAGDWVELRCCECKGNYSLTTKKFFNGVNGLRLHLRKSHTLDKGVLTDEKIINACTFRETTIEEVYEMMRHGGAGDLVAKVTFKTDHVGSSMYTKSRNKKQEGKNDWDFIAEEDHFLDKYGCIVRHPDGHWIEICCPVCKGNYDEKEEEFISIGMLGFVAHLEDAHGEKIVQSPRELLARMKVRDVSKEELEHLEVGTEGMVVAKNVSRTIVDVKELEARVRDEGA</sequence>
<keyword evidence="2" id="KW-0863">Zinc-finger</keyword>
<dbReference type="GeneID" id="71985160"/>
<dbReference type="KEGG" id="ffu:CLAFUR5_05282"/>
<keyword evidence="1" id="KW-0479">Metal-binding</keyword>
<reference evidence="9" key="2">
    <citation type="journal article" date="2022" name="Microb. Genom.">
        <title>A chromosome-scale genome assembly of the tomato pathogen Cladosporium fulvum reveals a compartmentalized genome architecture and the presence of a dispensable chromosome.</title>
        <authorList>
            <person name="Zaccaron A.Z."/>
            <person name="Chen L.H."/>
            <person name="Samaras A."/>
            <person name="Stergiopoulos I."/>
        </authorList>
    </citation>
    <scope>NUCLEOTIDE SEQUENCE</scope>
    <source>
        <strain evidence="9">Race5_Kim</strain>
    </source>
</reference>
<keyword evidence="5" id="KW-0175">Coiled coil</keyword>
<feature type="compositionally biased region" description="Polar residues" evidence="6">
    <location>
        <begin position="1060"/>
        <end position="1070"/>
    </location>
</feature>
<evidence type="ECO:0000256" key="4">
    <source>
        <dbReference type="ARBA" id="ARBA00022833"/>
    </source>
</evidence>
<keyword evidence="4" id="KW-0862">Zinc</keyword>
<evidence type="ECO:0000256" key="3">
    <source>
        <dbReference type="ARBA" id="ARBA00022786"/>
    </source>
</evidence>
<dbReference type="Proteomes" id="UP000756132">
    <property type="component" value="Chromosome 4"/>
</dbReference>
<dbReference type="EMBL" id="CP090166">
    <property type="protein sequence ID" value="UJO16592.1"/>
    <property type="molecule type" value="Genomic_DNA"/>
</dbReference>
<accession>A0A9Q8P853</accession>
<evidence type="ECO:0000259" key="8">
    <source>
        <dbReference type="Pfam" id="PF08567"/>
    </source>
</evidence>
<feature type="domain" description="IBR" evidence="7">
    <location>
        <begin position="231"/>
        <end position="276"/>
    </location>
</feature>
<dbReference type="OrthoDB" id="3864188at2759"/>
<dbReference type="SUPFAM" id="SSF50729">
    <property type="entry name" value="PH domain-like"/>
    <property type="match status" value="1"/>
</dbReference>
<feature type="compositionally biased region" description="Basic and acidic residues" evidence="6">
    <location>
        <begin position="1083"/>
        <end position="1096"/>
    </location>
</feature>
<feature type="region of interest" description="Disordered" evidence="6">
    <location>
        <begin position="1224"/>
        <end position="1296"/>
    </location>
</feature>
<keyword evidence="3" id="KW-0833">Ubl conjugation pathway</keyword>
<dbReference type="RefSeq" id="XP_047760958.1">
    <property type="nucleotide sequence ID" value="XM_047904430.1"/>
</dbReference>
<feature type="compositionally biased region" description="Polar residues" evidence="6">
    <location>
        <begin position="1097"/>
        <end position="1106"/>
    </location>
</feature>
<dbReference type="Pfam" id="PF01485">
    <property type="entry name" value="IBR"/>
    <property type="match status" value="1"/>
</dbReference>
<reference evidence="9" key="1">
    <citation type="submission" date="2021-12" db="EMBL/GenBank/DDBJ databases">
        <authorList>
            <person name="Zaccaron A."/>
            <person name="Stergiopoulos I."/>
        </authorList>
    </citation>
    <scope>NUCLEOTIDE SEQUENCE</scope>
    <source>
        <strain evidence="9">Race5_Kim</strain>
    </source>
</reference>
<evidence type="ECO:0000259" key="7">
    <source>
        <dbReference type="Pfam" id="PF01485"/>
    </source>
</evidence>
<evidence type="ECO:0000256" key="5">
    <source>
        <dbReference type="SAM" id="Coils"/>
    </source>
</evidence>
<protein>
    <submittedName>
        <fullName evidence="9">Uncharacterized protein</fullName>
    </submittedName>
</protein>
<feature type="domain" description="TFIIH p62 subunit N-terminal" evidence="8">
    <location>
        <begin position="797"/>
        <end position="880"/>
    </location>
</feature>
<dbReference type="SUPFAM" id="SSF57850">
    <property type="entry name" value="RING/U-box"/>
    <property type="match status" value="1"/>
</dbReference>
<evidence type="ECO:0000256" key="1">
    <source>
        <dbReference type="ARBA" id="ARBA00022723"/>
    </source>
</evidence>
<evidence type="ECO:0000313" key="9">
    <source>
        <dbReference type="EMBL" id="UJO16592.1"/>
    </source>
</evidence>
<dbReference type="Pfam" id="PF08567">
    <property type="entry name" value="PH_TFIIH"/>
    <property type="match status" value="1"/>
</dbReference>
<feature type="region of interest" description="Disordered" evidence="6">
    <location>
        <begin position="1060"/>
        <end position="1121"/>
    </location>
</feature>
<dbReference type="InterPro" id="IPR002867">
    <property type="entry name" value="IBR_dom"/>
</dbReference>
<evidence type="ECO:0000256" key="6">
    <source>
        <dbReference type="SAM" id="MobiDB-lite"/>
    </source>
</evidence>
<keyword evidence="10" id="KW-1185">Reference proteome</keyword>
<evidence type="ECO:0000313" key="10">
    <source>
        <dbReference type="Proteomes" id="UP000756132"/>
    </source>
</evidence>
<evidence type="ECO:0000256" key="2">
    <source>
        <dbReference type="ARBA" id="ARBA00022771"/>
    </source>
</evidence>
<name>A0A9Q8P853_PASFU</name>
<organism evidence="9 10">
    <name type="scientific">Passalora fulva</name>
    <name type="common">Tomato leaf mold</name>
    <name type="synonym">Cladosporium fulvum</name>
    <dbReference type="NCBI Taxonomy" id="5499"/>
    <lineage>
        <taxon>Eukaryota</taxon>
        <taxon>Fungi</taxon>
        <taxon>Dikarya</taxon>
        <taxon>Ascomycota</taxon>
        <taxon>Pezizomycotina</taxon>
        <taxon>Dothideomycetes</taxon>
        <taxon>Dothideomycetidae</taxon>
        <taxon>Mycosphaerellales</taxon>
        <taxon>Mycosphaerellaceae</taxon>
        <taxon>Fulvia</taxon>
    </lineage>
</organism>
<feature type="compositionally biased region" description="Low complexity" evidence="6">
    <location>
        <begin position="1269"/>
        <end position="1290"/>
    </location>
</feature>
<dbReference type="InterPro" id="IPR013876">
    <property type="entry name" value="TFIIH_BTF_p62_N"/>
</dbReference>
<proteinExistence type="predicted"/>
<gene>
    <name evidence="9" type="ORF">CLAFUR5_05282</name>
</gene>